<keyword evidence="2" id="KW-0540">Nuclease</keyword>
<dbReference type="InterPro" id="IPR008538">
    <property type="entry name" value="Uma2"/>
</dbReference>
<organism evidence="2 3">
    <name type="scientific">Xylophilus ampelinus</name>
    <dbReference type="NCBI Taxonomy" id="54067"/>
    <lineage>
        <taxon>Bacteria</taxon>
        <taxon>Pseudomonadati</taxon>
        <taxon>Pseudomonadota</taxon>
        <taxon>Betaproteobacteria</taxon>
        <taxon>Burkholderiales</taxon>
        <taxon>Xylophilus</taxon>
    </lineage>
</organism>
<accession>A0A318SG73</accession>
<proteinExistence type="predicted"/>
<sequence length="198" mass="21722">MAAHPLVRTPFTADDYLAWEATQPDRHEYIGGETFAMAGGEDRNDIVAQNIGYALRQHLRGSPCAVYLGGVKLQVDAADAFFYPDVFVTRGGRDAADRLVKREAHLVVEILSPDTEAYDRGEKFARYRQLPSLQEYLLVDIARRRVDLHRKGADGLWVLHPSEGEQAIALASVGLDLAASVLYADLPDAAGRPVAPPP</sequence>
<keyword evidence="2" id="KW-0378">Hydrolase</keyword>
<dbReference type="EMBL" id="QJTC01000017">
    <property type="protein sequence ID" value="PYE75990.1"/>
    <property type="molecule type" value="Genomic_DNA"/>
</dbReference>
<reference evidence="2 3" key="1">
    <citation type="submission" date="2018-06" db="EMBL/GenBank/DDBJ databases">
        <title>Genomic Encyclopedia of Type Strains, Phase III (KMG-III): the genomes of soil and plant-associated and newly described type strains.</title>
        <authorList>
            <person name="Whitman W."/>
        </authorList>
    </citation>
    <scope>NUCLEOTIDE SEQUENCE [LARGE SCALE GENOMIC DNA]</scope>
    <source>
        <strain evidence="2 3">CECT 7646</strain>
    </source>
</reference>
<name>A0A318SG73_9BURK</name>
<dbReference type="Pfam" id="PF05685">
    <property type="entry name" value="Uma2"/>
    <property type="match status" value="1"/>
</dbReference>
<dbReference type="Gene3D" id="3.90.1570.10">
    <property type="entry name" value="tt1808, chain A"/>
    <property type="match status" value="1"/>
</dbReference>
<gene>
    <name evidence="2" type="ORF">DFQ15_11723</name>
</gene>
<dbReference type="Proteomes" id="UP000247540">
    <property type="component" value="Unassembled WGS sequence"/>
</dbReference>
<evidence type="ECO:0000313" key="3">
    <source>
        <dbReference type="Proteomes" id="UP000247540"/>
    </source>
</evidence>
<dbReference type="PANTHER" id="PTHR36558">
    <property type="entry name" value="GLR1098 PROTEIN"/>
    <property type="match status" value="1"/>
</dbReference>
<feature type="domain" description="Putative restriction endonuclease" evidence="1">
    <location>
        <begin position="14"/>
        <end position="176"/>
    </location>
</feature>
<dbReference type="OrthoDB" id="9799703at2"/>
<dbReference type="SUPFAM" id="SSF52980">
    <property type="entry name" value="Restriction endonuclease-like"/>
    <property type="match status" value="1"/>
</dbReference>
<dbReference type="CDD" id="cd06260">
    <property type="entry name" value="DUF820-like"/>
    <property type="match status" value="1"/>
</dbReference>
<dbReference type="AlphaFoldDB" id="A0A318SG73"/>
<dbReference type="PANTHER" id="PTHR36558:SF1">
    <property type="entry name" value="RESTRICTION ENDONUCLEASE DOMAIN-CONTAINING PROTEIN-RELATED"/>
    <property type="match status" value="1"/>
</dbReference>
<protein>
    <submittedName>
        <fullName evidence="2">Uma2 family endonuclease</fullName>
    </submittedName>
</protein>
<dbReference type="InterPro" id="IPR012296">
    <property type="entry name" value="Nuclease_put_TT1808"/>
</dbReference>
<dbReference type="GO" id="GO:0004519">
    <property type="term" value="F:endonuclease activity"/>
    <property type="evidence" value="ECO:0007669"/>
    <property type="project" value="UniProtKB-KW"/>
</dbReference>
<dbReference type="InterPro" id="IPR011335">
    <property type="entry name" value="Restrct_endonuc-II-like"/>
</dbReference>
<keyword evidence="3" id="KW-1185">Reference proteome</keyword>
<evidence type="ECO:0000259" key="1">
    <source>
        <dbReference type="Pfam" id="PF05685"/>
    </source>
</evidence>
<evidence type="ECO:0000313" key="2">
    <source>
        <dbReference type="EMBL" id="PYE75990.1"/>
    </source>
</evidence>
<dbReference type="RefSeq" id="WP_110466148.1">
    <property type="nucleotide sequence ID" value="NZ_JAMOFZ010000017.1"/>
</dbReference>
<keyword evidence="2" id="KW-0255">Endonuclease</keyword>
<comment type="caution">
    <text evidence="2">The sequence shown here is derived from an EMBL/GenBank/DDBJ whole genome shotgun (WGS) entry which is preliminary data.</text>
</comment>